<comment type="caution">
    <text evidence="1">The sequence shown here is derived from an EMBL/GenBank/DDBJ whole genome shotgun (WGS) entry which is preliminary data.</text>
</comment>
<name>A0A8X8YIS8_SALSN</name>
<dbReference type="Proteomes" id="UP000298416">
    <property type="component" value="Unassembled WGS sequence"/>
</dbReference>
<reference evidence="1" key="2">
    <citation type="submission" date="2020-08" db="EMBL/GenBank/DDBJ databases">
        <title>Plant Genome Project.</title>
        <authorList>
            <person name="Zhang R.-G."/>
        </authorList>
    </citation>
    <scope>NUCLEOTIDE SEQUENCE</scope>
    <source>
        <strain evidence="1">Huo1</strain>
        <tissue evidence="1">Leaf</tissue>
    </source>
</reference>
<reference evidence="1" key="1">
    <citation type="submission" date="2018-01" db="EMBL/GenBank/DDBJ databases">
        <authorList>
            <person name="Mao J.F."/>
        </authorList>
    </citation>
    <scope>NUCLEOTIDE SEQUENCE</scope>
    <source>
        <strain evidence="1">Huo1</strain>
        <tissue evidence="1">Leaf</tissue>
    </source>
</reference>
<evidence type="ECO:0000313" key="2">
    <source>
        <dbReference type="Proteomes" id="UP000298416"/>
    </source>
</evidence>
<dbReference type="EMBL" id="PNBA02000003">
    <property type="protein sequence ID" value="KAG6430730.1"/>
    <property type="molecule type" value="Genomic_DNA"/>
</dbReference>
<gene>
    <name evidence="1" type="ORF">SASPL_108802</name>
</gene>
<sequence>MELMKRCTDSHIRLMGKSHVVQDELSRLGEQMVHSSEGKRALALELCCELDDKGLAGGVWLEVHWVLVDTVSASANATPGFGRYHPYKSKVDGMLLLHLLIDRQQREVVKTF</sequence>
<dbReference type="AlphaFoldDB" id="A0A8X8YIS8"/>
<proteinExistence type="predicted"/>
<organism evidence="1">
    <name type="scientific">Salvia splendens</name>
    <name type="common">Scarlet sage</name>
    <dbReference type="NCBI Taxonomy" id="180675"/>
    <lineage>
        <taxon>Eukaryota</taxon>
        <taxon>Viridiplantae</taxon>
        <taxon>Streptophyta</taxon>
        <taxon>Embryophyta</taxon>
        <taxon>Tracheophyta</taxon>
        <taxon>Spermatophyta</taxon>
        <taxon>Magnoliopsida</taxon>
        <taxon>eudicotyledons</taxon>
        <taxon>Gunneridae</taxon>
        <taxon>Pentapetalae</taxon>
        <taxon>asterids</taxon>
        <taxon>lamiids</taxon>
        <taxon>Lamiales</taxon>
        <taxon>Lamiaceae</taxon>
        <taxon>Nepetoideae</taxon>
        <taxon>Mentheae</taxon>
        <taxon>Salviinae</taxon>
        <taxon>Salvia</taxon>
        <taxon>Salvia subgen. Calosphace</taxon>
        <taxon>core Calosphace</taxon>
    </lineage>
</organism>
<keyword evidence="2" id="KW-1185">Reference proteome</keyword>
<protein>
    <submittedName>
        <fullName evidence="1">Uncharacterized protein</fullName>
    </submittedName>
</protein>
<evidence type="ECO:0000313" key="1">
    <source>
        <dbReference type="EMBL" id="KAG6430730.1"/>
    </source>
</evidence>
<accession>A0A8X8YIS8</accession>